<evidence type="ECO:0000313" key="3">
    <source>
        <dbReference type="Proteomes" id="UP000256328"/>
    </source>
</evidence>
<protein>
    <submittedName>
        <fullName evidence="2">Uncharacterized protein</fullName>
    </submittedName>
</protein>
<dbReference type="Proteomes" id="UP000256328">
    <property type="component" value="Unassembled WGS sequence"/>
</dbReference>
<keyword evidence="3" id="KW-1185">Reference proteome</keyword>
<gene>
    <name evidence="2" type="ORF">BP5796_07036</name>
</gene>
<dbReference type="InterPro" id="IPR021858">
    <property type="entry name" value="Fun_TF"/>
</dbReference>
<dbReference type="OrthoDB" id="4137815at2759"/>
<dbReference type="Pfam" id="PF11951">
    <property type="entry name" value="Fungal_trans_2"/>
    <property type="match status" value="1"/>
</dbReference>
<evidence type="ECO:0000313" key="2">
    <source>
        <dbReference type="EMBL" id="RDW73594.1"/>
    </source>
</evidence>
<accession>A0A3D8RI75</accession>
<comment type="caution">
    <text evidence="2">The sequence shown here is derived from an EMBL/GenBank/DDBJ whole genome shotgun (WGS) entry which is preliminary data.</text>
</comment>
<name>A0A3D8RI75_9HELO</name>
<feature type="region of interest" description="Disordered" evidence="1">
    <location>
        <begin position="1"/>
        <end position="21"/>
    </location>
</feature>
<dbReference type="EMBL" id="PDLN01000010">
    <property type="protein sequence ID" value="RDW73594.1"/>
    <property type="molecule type" value="Genomic_DNA"/>
</dbReference>
<proteinExistence type="predicted"/>
<organism evidence="2 3">
    <name type="scientific">Coleophoma crateriformis</name>
    <dbReference type="NCBI Taxonomy" id="565419"/>
    <lineage>
        <taxon>Eukaryota</taxon>
        <taxon>Fungi</taxon>
        <taxon>Dikarya</taxon>
        <taxon>Ascomycota</taxon>
        <taxon>Pezizomycotina</taxon>
        <taxon>Leotiomycetes</taxon>
        <taxon>Helotiales</taxon>
        <taxon>Dermateaceae</taxon>
        <taxon>Coleophoma</taxon>
    </lineage>
</organism>
<evidence type="ECO:0000256" key="1">
    <source>
        <dbReference type="SAM" id="MobiDB-lite"/>
    </source>
</evidence>
<sequence length="437" mass="49231">MGKPGRRPKTVDSPGHRISFHNSLESPESLLLSQASPPDNSELQAIASKFDAVVLSTADPYLRALPTSEKNLINLLFDKDFFIQHFVFGPSFASGMQSKLHVHFITWPTILRESFLACSAGFVRAHGKALESSEMELSLGATALQRLRTMTVNRPAEVALVLSLGTALLTFELLTSSKHSHAIGQHTLSLLRPWYDSVALSPEMDMDVLCPLFLDTAHCLLKREVPVIRYHVRDTSIVDRYVGLSSTLLPFLYDVCILGHRSKHTVLPSNSELDEGLESNFLDLEEIIQAWRPSPPVAFAHLFSNHEIILLLTHARVYQEAALLILHRLRYPFGSGDREARLRSQNIFSEFEMCFSVTGQYAVSAALPFLVASLEVTDIGQRQEILCRVVAGKGELFHHVARRQQRFLEDVWLRRDQGKEFSWFDLVDGIQEFDILL</sequence>
<dbReference type="AlphaFoldDB" id="A0A3D8RI75"/>
<reference evidence="2 3" key="1">
    <citation type="journal article" date="2018" name="IMA Fungus">
        <title>IMA Genome-F 9: Draft genome sequence of Annulohypoxylon stygium, Aspergillus mulundensis, Berkeleyomyces basicola (syn. Thielaviopsis basicola), Ceratocystis smalleyi, two Cercospora beticola strains, Coleophoma cylindrospora, Fusarium fracticaudum, Phialophora cf. hyalina, and Morchella septimelata.</title>
        <authorList>
            <person name="Wingfield B.D."/>
            <person name="Bills G.F."/>
            <person name="Dong Y."/>
            <person name="Huang W."/>
            <person name="Nel W.J."/>
            <person name="Swalarsk-Parry B.S."/>
            <person name="Vaghefi N."/>
            <person name="Wilken P.M."/>
            <person name="An Z."/>
            <person name="de Beer Z.W."/>
            <person name="De Vos L."/>
            <person name="Chen L."/>
            <person name="Duong T.A."/>
            <person name="Gao Y."/>
            <person name="Hammerbacher A."/>
            <person name="Kikkert J.R."/>
            <person name="Li Y."/>
            <person name="Li H."/>
            <person name="Li K."/>
            <person name="Li Q."/>
            <person name="Liu X."/>
            <person name="Ma X."/>
            <person name="Naidoo K."/>
            <person name="Pethybridge S.J."/>
            <person name="Sun J."/>
            <person name="Steenkamp E.T."/>
            <person name="van der Nest M.A."/>
            <person name="van Wyk S."/>
            <person name="Wingfield M.J."/>
            <person name="Xiong C."/>
            <person name="Yue Q."/>
            <person name="Zhang X."/>
        </authorList>
    </citation>
    <scope>NUCLEOTIDE SEQUENCE [LARGE SCALE GENOMIC DNA]</scope>
    <source>
        <strain evidence="2 3">BP5796</strain>
    </source>
</reference>